<feature type="non-terminal residue" evidence="1">
    <location>
        <position position="168"/>
    </location>
</feature>
<dbReference type="PRINTS" id="PR00413">
    <property type="entry name" value="HADHALOGNASE"/>
</dbReference>
<comment type="caution">
    <text evidence="1">The sequence shown here is derived from an EMBL/GenBank/DDBJ whole genome shotgun (WGS) entry which is preliminary data.</text>
</comment>
<name>A0A9P8F9S3_AURME</name>
<dbReference type="InterPro" id="IPR006439">
    <property type="entry name" value="HAD-SF_hydro_IA"/>
</dbReference>
<dbReference type="Proteomes" id="UP000729357">
    <property type="component" value="Unassembled WGS sequence"/>
</dbReference>
<dbReference type="Gene3D" id="3.40.50.1000">
    <property type="entry name" value="HAD superfamily/HAD-like"/>
    <property type="match status" value="1"/>
</dbReference>
<dbReference type="PANTHER" id="PTHR43481:SF4">
    <property type="entry name" value="GLYCEROL-1-PHOSPHATE PHOSPHOHYDROLASE 1-RELATED"/>
    <property type="match status" value="1"/>
</dbReference>
<accession>A0A9P8F9S3</accession>
<sequence>MTLALLDVCAAEGAIPKKWGHDAVEIPGSRSILESLEQASAPWAIVTSGTQPLVSGWLEVMGLATPKHLVSAEQVAKGKPDPACYKLGAQRLNITSNDVLVLEDAPAGVRAGIAAGYKVVALATTHTVQQLQEAGATWIVRDMRSVTMKSFDKKTGKVEITITDALVQ</sequence>
<evidence type="ECO:0000313" key="2">
    <source>
        <dbReference type="Proteomes" id="UP000729357"/>
    </source>
</evidence>
<dbReference type="Pfam" id="PF13419">
    <property type="entry name" value="HAD_2"/>
    <property type="match status" value="1"/>
</dbReference>
<dbReference type="SUPFAM" id="SSF56784">
    <property type="entry name" value="HAD-like"/>
    <property type="match status" value="1"/>
</dbReference>
<dbReference type="InterPro" id="IPR036412">
    <property type="entry name" value="HAD-like_sf"/>
</dbReference>
<dbReference type="EMBL" id="JAHFXS010003892">
    <property type="protein sequence ID" value="KAG9961380.1"/>
    <property type="molecule type" value="Genomic_DNA"/>
</dbReference>
<dbReference type="GO" id="GO:0050308">
    <property type="term" value="F:sugar-phosphatase activity"/>
    <property type="evidence" value="ECO:0007669"/>
    <property type="project" value="TreeGrafter"/>
</dbReference>
<dbReference type="InterPro" id="IPR051806">
    <property type="entry name" value="HAD-like_SPP"/>
</dbReference>
<protein>
    <submittedName>
        <fullName evidence="1">HAD-like protein</fullName>
    </submittedName>
</protein>
<dbReference type="NCBIfam" id="TIGR01509">
    <property type="entry name" value="HAD-SF-IA-v3"/>
    <property type="match status" value="1"/>
</dbReference>
<dbReference type="InterPro" id="IPR041492">
    <property type="entry name" value="HAD_2"/>
</dbReference>
<proteinExistence type="predicted"/>
<keyword evidence="2" id="KW-1185">Reference proteome</keyword>
<organism evidence="1 2">
    <name type="scientific">Aureobasidium melanogenum</name>
    <name type="common">Aureobasidium pullulans var. melanogenum</name>
    <dbReference type="NCBI Taxonomy" id="46634"/>
    <lineage>
        <taxon>Eukaryota</taxon>
        <taxon>Fungi</taxon>
        <taxon>Dikarya</taxon>
        <taxon>Ascomycota</taxon>
        <taxon>Pezizomycotina</taxon>
        <taxon>Dothideomycetes</taxon>
        <taxon>Dothideomycetidae</taxon>
        <taxon>Dothideales</taxon>
        <taxon>Saccotheciaceae</taxon>
        <taxon>Aureobasidium</taxon>
    </lineage>
</organism>
<gene>
    <name evidence="1" type="ORF">KCU98_g16722</name>
</gene>
<reference evidence="1" key="2">
    <citation type="submission" date="2021-08" db="EMBL/GenBank/DDBJ databases">
        <authorList>
            <person name="Gostincar C."/>
            <person name="Sun X."/>
            <person name="Song Z."/>
            <person name="Gunde-Cimerman N."/>
        </authorList>
    </citation>
    <scope>NUCLEOTIDE SEQUENCE</scope>
    <source>
        <strain evidence="1">EXF-9298</strain>
    </source>
</reference>
<evidence type="ECO:0000313" key="1">
    <source>
        <dbReference type="EMBL" id="KAG9961380.1"/>
    </source>
</evidence>
<dbReference type="PANTHER" id="PTHR43481">
    <property type="entry name" value="FRUCTOSE-1-PHOSPHATE PHOSPHATASE"/>
    <property type="match status" value="1"/>
</dbReference>
<reference evidence="1" key="1">
    <citation type="journal article" date="2021" name="J Fungi (Basel)">
        <title>Virulence traits and population genomics of the black yeast Aureobasidium melanogenum.</title>
        <authorList>
            <person name="Cernosa A."/>
            <person name="Sun X."/>
            <person name="Gostincar C."/>
            <person name="Fang C."/>
            <person name="Gunde-Cimerman N."/>
            <person name="Song Z."/>
        </authorList>
    </citation>
    <scope>NUCLEOTIDE SEQUENCE</scope>
    <source>
        <strain evidence="1">EXF-9298</strain>
    </source>
</reference>
<dbReference type="AlphaFoldDB" id="A0A9P8F9S3"/>
<dbReference type="InterPro" id="IPR023214">
    <property type="entry name" value="HAD_sf"/>
</dbReference>